<evidence type="ECO:0000256" key="8">
    <source>
        <dbReference type="ARBA" id="ARBA00023224"/>
    </source>
</evidence>
<evidence type="ECO:0000313" key="15">
    <source>
        <dbReference type="WBParaSite" id="HNAJ_0000098401-mRNA-1"/>
    </source>
</evidence>
<gene>
    <name evidence="13" type="ORF">HNAJ_LOCUS984</name>
</gene>
<accession>A0A0R3T246</accession>
<dbReference type="GO" id="GO:0030425">
    <property type="term" value="C:dendrite"/>
    <property type="evidence" value="ECO:0007669"/>
    <property type="project" value="TreeGrafter"/>
</dbReference>
<evidence type="ECO:0000256" key="9">
    <source>
        <dbReference type="RuleBase" id="RU000688"/>
    </source>
</evidence>
<dbReference type="PRINTS" id="PR00237">
    <property type="entry name" value="GPCRRHODOPSN"/>
</dbReference>
<feature type="region of interest" description="Disordered" evidence="10">
    <location>
        <begin position="299"/>
        <end position="332"/>
    </location>
</feature>
<dbReference type="GO" id="GO:0016907">
    <property type="term" value="F:G protein-coupled acetylcholine receptor activity"/>
    <property type="evidence" value="ECO:0007669"/>
    <property type="project" value="InterPro"/>
</dbReference>
<evidence type="ECO:0000256" key="11">
    <source>
        <dbReference type="SAM" id="Phobius"/>
    </source>
</evidence>
<dbReference type="PROSITE" id="PS00237">
    <property type="entry name" value="G_PROTEIN_RECEP_F1_1"/>
    <property type="match status" value="1"/>
</dbReference>
<keyword evidence="5 9" id="KW-0297">G-protein coupled receptor</keyword>
<evidence type="ECO:0000256" key="6">
    <source>
        <dbReference type="ARBA" id="ARBA00023136"/>
    </source>
</evidence>
<dbReference type="GO" id="GO:0045202">
    <property type="term" value="C:synapse"/>
    <property type="evidence" value="ECO:0007669"/>
    <property type="project" value="TreeGrafter"/>
</dbReference>
<keyword evidence="4 11" id="KW-1133">Transmembrane helix</keyword>
<feature type="transmembrane region" description="Helical" evidence="11">
    <location>
        <begin position="510"/>
        <end position="528"/>
    </location>
</feature>
<comment type="similarity">
    <text evidence="9">Belongs to the G-protein coupled receptor 1 family.</text>
</comment>
<dbReference type="InterPro" id="IPR000995">
    <property type="entry name" value="Musac_Ach_rcpt"/>
</dbReference>
<organism evidence="15">
    <name type="scientific">Rodentolepis nana</name>
    <name type="common">Dwarf tapeworm</name>
    <name type="synonym">Hymenolepis nana</name>
    <dbReference type="NCBI Taxonomy" id="102285"/>
    <lineage>
        <taxon>Eukaryota</taxon>
        <taxon>Metazoa</taxon>
        <taxon>Spiralia</taxon>
        <taxon>Lophotrochozoa</taxon>
        <taxon>Platyhelminthes</taxon>
        <taxon>Cestoda</taxon>
        <taxon>Eucestoda</taxon>
        <taxon>Cyclophyllidea</taxon>
        <taxon>Hymenolepididae</taxon>
        <taxon>Rodentolepis</taxon>
    </lineage>
</organism>
<dbReference type="AlphaFoldDB" id="A0A0R3T246"/>
<keyword evidence="3 9" id="KW-0812">Transmembrane</keyword>
<feature type="transmembrane region" description="Helical" evidence="11">
    <location>
        <begin position="48"/>
        <end position="74"/>
    </location>
</feature>
<keyword evidence="14" id="KW-1185">Reference proteome</keyword>
<evidence type="ECO:0000313" key="14">
    <source>
        <dbReference type="Proteomes" id="UP000278807"/>
    </source>
</evidence>
<feature type="domain" description="G-protein coupled receptors family 1 profile" evidence="12">
    <location>
        <begin position="28"/>
        <end position="571"/>
    </location>
</feature>
<feature type="transmembrane region" description="Helical" evidence="11">
    <location>
        <begin position="6"/>
        <end position="36"/>
    </location>
</feature>
<keyword evidence="2" id="KW-1003">Cell membrane</keyword>
<dbReference type="GO" id="GO:0005886">
    <property type="term" value="C:plasma membrane"/>
    <property type="evidence" value="ECO:0007669"/>
    <property type="project" value="UniProtKB-SubCell"/>
</dbReference>
<reference evidence="15" key="1">
    <citation type="submission" date="2016-04" db="UniProtKB">
        <authorList>
            <consortium name="WormBaseParasite"/>
        </authorList>
    </citation>
    <scope>IDENTIFICATION</scope>
</reference>
<feature type="region of interest" description="Disordered" evidence="10">
    <location>
        <begin position="445"/>
        <end position="476"/>
    </location>
</feature>
<keyword evidence="7 9" id="KW-0675">Receptor</keyword>
<evidence type="ECO:0000256" key="5">
    <source>
        <dbReference type="ARBA" id="ARBA00023040"/>
    </source>
</evidence>
<feature type="compositionally biased region" description="Polar residues" evidence="10">
    <location>
        <begin position="450"/>
        <end position="473"/>
    </location>
</feature>
<dbReference type="EMBL" id="UZAE01000336">
    <property type="protein sequence ID" value="VDN96843.1"/>
    <property type="molecule type" value="Genomic_DNA"/>
</dbReference>
<feature type="region of interest" description="Disordered" evidence="10">
    <location>
        <begin position="383"/>
        <end position="418"/>
    </location>
</feature>
<dbReference type="PROSITE" id="PS50262">
    <property type="entry name" value="G_PROTEIN_RECEP_F1_2"/>
    <property type="match status" value="1"/>
</dbReference>
<evidence type="ECO:0000256" key="10">
    <source>
        <dbReference type="SAM" id="MobiDB-lite"/>
    </source>
</evidence>
<dbReference type="GO" id="GO:0007197">
    <property type="term" value="P:adenylate cyclase-inhibiting G protein-coupled acetylcholine receptor signaling pathway"/>
    <property type="evidence" value="ECO:0007669"/>
    <property type="project" value="TreeGrafter"/>
</dbReference>
<name>A0A0R3T246_RODNA</name>
<dbReference type="SUPFAM" id="SSF81321">
    <property type="entry name" value="Family A G protein-coupled receptor-like"/>
    <property type="match status" value="1"/>
</dbReference>
<feature type="compositionally biased region" description="Polar residues" evidence="10">
    <location>
        <begin position="305"/>
        <end position="314"/>
    </location>
</feature>
<feature type="transmembrane region" description="Helical" evidence="11">
    <location>
        <begin position="171"/>
        <end position="197"/>
    </location>
</feature>
<evidence type="ECO:0000256" key="4">
    <source>
        <dbReference type="ARBA" id="ARBA00022989"/>
    </source>
</evidence>
<proteinExistence type="inferred from homology"/>
<dbReference type="PANTHER" id="PTHR24247:SF191">
    <property type="entry name" value="MUSCARINIC ACETYLCHOLINE RECEPTOR, B-TYPE, ISOFORM A"/>
    <property type="match status" value="1"/>
</dbReference>
<sequence length="593" mass="67779">MITTPYSLPVIVVLGILSSLVSICTIGGNMLVLIAFCIDRGVRTPNNYFIISLAVTDLTIGLISINFMIVYVLLGYWPLGNFICDLWLTIDFTACLVSQATVFLITLDRYFSVKFPVKYRNWRSESKLKCVLAISWVAPACLWTLIIFAWYEMTGEPRPPPNECNVPFTYYTTFNTLIAISYFWIPLCFMTAIYVGIYKVAAGLHQKLEESHKGLADLVLMAGTTMSKIGLSASVTEPANRVKPVNGSEKPHQEQNYASAKRQDIKTTDADHRLENGINKQTQPNRSSVQFQAEHPTEYIDSGLGESNNNQRPQSDFEYSEHKGRTSSVTLESPEFCENYQSISSPNAPPSQTSSISLESYDPWTRQSEISSQYRFEDQCMATTKHSQENETNGGRRIQILTLPQSTHSPKTQEEKKCKTKRSMVSFCQPFKQLTHFMRNESCPMVKPEISSSDSSRYQDNNNSKLSNMPSQQKSDRPNIIRDRFFRFENSKNIENRKTERRKRRRARKALRMISLILGAFMVCWTPYHIIIIVKGFCDIPSTGYSCIDVHLYNFAYFMCYMNSPLNPFCYAMANVAFKRAFLRILHGDFRIN</sequence>
<evidence type="ECO:0000256" key="7">
    <source>
        <dbReference type="ARBA" id="ARBA00023170"/>
    </source>
</evidence>
<dbReference type="OrthoDB" id="10071887at2759"/>
<dbReference type="InterPro" id="IPR000276">
    <property type="entry name" value="GPCR_Rhodpsn"/>
</dbReference>
<dbReference type="Proteomes" id="UP000278807">
    <property type="component" value="Unassembled WGS sequence"/>
</dbReference>
<dbReference type="WBParaSite" id="HNAJ_0000098401-mRNA-1">
    <property type="protein sequence ID" value="HNAJ_0000098401-mRNA-1"/>
    <property type="gene ID" value="HNAJ_0000098401"/>
</dbReference>
<evidence type="ECO:0000256" key="3">
    <source>
        <dbReference type="ARBA" id="ARBA00022692"/>
    </source>
</evidence>
<dbReference type="Gene3D" id="1.20.1070.10">
    <property type="entry name" value="Rhodopsin 7-helix transmembrane proteins"/>
    <property type="match status" value="2"/>
</dbReference>
<comment type="subcellular location">
    <subcellularLocation>
        <location evidence="1">Cell membrane</location>
        <topology evidence="1">Multi-pass membrane protein</topology>
    </subcellularLocation>
</comment>
<keyword evidence="6 11" id="KW-0472">Membrane</keyword>
<dbReference type="Pfam" id="PF00001">
    <property type="entry name" value="7tm_1"/>
    <property type="match status" value="1"/>
</dbReference>
<dbReference type="STRING" id="102285.A0A0R3T246"/>
<dbReference type="GO" id="GO:0004993">
    <property type="term" value="F:G protein-coupled serotonin receptor activity"/>
    <property type="evidence" value="ECO:0007669"/>
    <property type="project" value="TreeGrafter"/>
</dbReference>
<dbReference type="PANTHER" id="PTHR24247">
    <property type="entry name" value="5-HYDROXYTRYPTAMINE RECEPTOR"/>
    <property type="match status" value="1"/>
</dbReference>
<dbReference type="GO" id="GO:0007187">
    <property type="term" value="P:G protein-coupled receptor signaling pathway, coupled to cyclic nucleotide second messenger"/>
    <property type="evidence" value="ECO:0007669"/>
    <property type="project" value="TreeGrafter"/>
</dbReference>
<feature type="region of interest" description="Disordered" evidence="10">
    <location>
        <begin position="238"/>
        <end position="264"/>
    </location>
</feature>
<feature type="transmembrane region" description="Helical" evidence="11">
    <location>
        <begin position="86"/>
        <end position="107"/>
    </location>
</feature>
<keyword evidence="8 9" id="KW-0807">Transducer</keyword>
<protein>
    <submittedName>
        <fullName evidence="15">G_PROTEIN_RECEP_F1_2 domain-containing protein</fullName>
    </submittedName>
</protein>
<reference evidence="13 14" key="2">
    <citation type="submission" date="2018-11" db="EMBL/GenBank/DDBJ databases">
        <authorList>
            <consortium name="Pathogen Informatics"/>
        </authorList>
    </citation>
    <scope>NUCLEOTIDE SEQUENCE [LARGE SCALE GENOMIC DNA]</scope>
</reference>
<feature type="transmembrane region" description="Helical" evidence="11">
    <location>
        <begin position="128"/>
        <end position="151"/>
    </location>
</feature>
<evidence type="ECO:0000313" key="13">
    <source>
        <dbReference type="EMBL" id="VDN96843.1"/>
    </source>
</evidence>
<dbReference type="PRINTS" id="PR00243">
    <property type="entry name" value="MUSCARINICR"/>
</dbReference>
<evidence type="ECO:0000256" key="1">
    <source>
        <dbReference type="ARBA" id="ARBA00004651"/>
    </source>
</evidence>
<feature type="compositionally biased region" description="Polar residues" evidence="10">
    <location>
        <begin position="383"/>
        <end position="393"/>
    </location>
</feature>
<evidence type="ECO:0000256" key="2">
    <source>
        <dbReference type="ARBA" id="ARBA00022475"/>
    </source>
</evidence>
<evidence type="ECO:0000259" key="12">
    <source>
        <dbReference type="PROSITE" id="PS50262"/>
    </source>
</evidence>
<dbReference type="SMART" id="SM01381">
    <property type="entry name" value="7TM_GPCR_Srsx"/>
    <property type="match status" value="1"/>
</dbReference>
<dbReference type="InterPro" id="IPR017452">
    <property type="entry name" value="GPCR_Rhodpsn_7TM"/>
</dbReference>